<dbReference type="Proteomes" id="UP000652013">
    <property type="component" value="Unassembled WGS sequence"/>
</dbReference>
<evidence type="ECO:0000313" key="2">
    <source>
        <dbReference type="EMBL" id="GIJ05562.1"/>
    </source>
</evidence>
<organism evidence="2 3">
    <name type="scientific">Spirilliplanes yamanashiensis</name>
    <dbReference type="NCBI Taxonomy" id="42233"/>
    <lineage>
        <taxon>Bacteria</taxon>
        <taxon>Bacillati</taxon>
        <taxon>Actinomycetota</taxon>
        <taxon>Actinomycetes</taxon>
        <taxon>Micromonosporales</taxon>
        <taxon>Micromonosporaceae</taxon>
        <taxon>Spirilliplanes</taxon>
    </lineage>
</organism>
<sequence length="186" mass="19277">MRDRGEWRVTGEYANGWRLPTLEPADDTGAPAPAAAPGVVTVGIGAGGLVEDVRIDEAWRGVLTPAGLGDALLTAYRSALAGSIVEAAPAGGPGPGRGPAPRDEPPGQWLRRMRGELDDTARRLAAAALPAADGGERSVWGPRRHVLLLARGREVRRVQVNVRGETGGSVLAGDALVAFREVGRAG</sequence>
<proteinExistence type="predicted"/>
<gene>
    <name evidence="2" type="ORF">Sya03_49140</name>
</gene>
<protein>
    <submittedName>
        <fullName evidence="2">Uncharacterized protein</fullName>
    </submittedName>
</protein>
<keyword evidence="3" id="KW-1185">Reference proteome</keyword>
<feature type="region of interest" description="Disordered" evidence="1">
    <location>
        <begin position="87"/>
        <end position="107"/>
    </location>
</feature>
<reference evidence="2" key="1">
    <citation type="submission" date="2021-01" db="EMBL/GenBank/DDBJ databases">
        <title>Whole genome shotgun sequence of Spirilliplanes yamanashiensis NBRC 15828.</title>
        <authorList>
            <person name="Komaki H."/>
            <person name="Tamura T."/>
        </authorList>
    </citation>
    <scope>NUCLEOTIDE SEQUENCE</scope>
    <source>
        <strain evidence="2">NBRC 15828</strain>
    </source>
</reference>
<accession>A0A8J4DKQ5</accession>
<dbReference type="EMBL" id="BOOY01000034">
    <property type="protein sequence ID" value="GIJ05562.1"/>
    <property type="molecule type" value="Genomic_DNA"/>
</dbReference>
<evidence type="ECO:0000313" key="3">
    <source>
        <dbReference type="Proteomes" id="UP000652013"/>
    </source>
</evidence>
<name>A0A8J4DKQ5_9ACTN</name>
<dbReference type="AlphaFoldDB" id="A0A8J4DKQ5"/>
<comment type="caution">
    <text evidence="2">The sequence shown here is derived from an EMBL/GenBank/DDBJ whole genome shotgun (WGS) entry which is preliminary data.</text>
</comment>
<evidence type="ECO:0000256" key="1">
    <source>
        <dbReference type="SAM" id="MobiDB-lite"/>
    </source>
</evidence>